<evidence type="ECO:0000313" key="21">
    <source>
        <dbReference type="EMBL" id="KAJ3714892.1"/>
    </source>
</evidence>
<evidence type="ECO:0000256" key="3">
    <source>
        <dbReference type="ARBA" id="ARBA00012413"/>
    </source>
</evidence>
<dbReference type="AlphaFoldDB" id="A0AA38J2W3"/>
<evidence type="ECO:0000256" key="5">
    <source>
        <dbReference type="ARBA" id="ARBA00022692"/>
    </source>
</evidence>
<dbReference type="Gene3D" id="1.20.120.1630">
    <property type="match status" value="1"/>
</dbReference>
<evidence type="ECO:0000256" key="10">
    <source>
        <dbReference type="ARBA" id="ARBA00023011"/>
    </source>
</evidence>
<evidence type="ECO:0000256" key="11">
    <source>
        <dbReference type="ARBA" id="ARBA00023098"/>
    </source>
</evidence>
<keyword evidence="9" id="KW-0560">Oxidoreductase</keyword>
<dbReference type="EMBL" id="JANVFO010000088">
    <property type="protein sequence ID" value="KAJ3714892.1"/>
    <property type="molecule type" value="Genomic_DNA"/>
</dbReference>
<dbReference type="EC" id="1.3.1.70" evidence="3"/>
<gene>
    <name evidence="21" type="ORF">DFJ43DRAFT_1103216</name>
</gene>
<evidence type="ECO:0000256" key="8">
    <source>
        <dbReference type="ARBA" id="ARBA00022989"/>
    </source>
</evidence>
<keyword evidence="8 20" id="KW-1133">Transmembrane helix</keyword>
<dbReference type="GO" id="GO:0005789">
    <property type="term" value="C:endoplasmic reticulum membrane"/>
    <property type="evidence" value="ECO:0007669"/>
    <property type="project" value="TreeGrafter"/>
</dbReference>
<keyword evidence="6" id="KW-0521">NADP</keyword>
<dbReference type="Proteomes" id="UP001176059">
    <property type="component" value="Unassembled WGS sequence"/>
</dbReference>
<reference evidence="21" key="1">
    <citation type="submission" date="2022-08" db="EMBL/GenBank/DDBJ databases">
        <authorList>
            <consortium name="DOE Joint Genome Institute"/>
            <person name="Min B."/>
            <person name="Sierra-Patev S."/>
            <person name="Naranjo-Ortiz M."/>
            <person name="Looney B."/>
            <person name="Konkel Z."/>
            <person name="Slot J.C."/>
            <person name="Sakamoto Y."/>
            <person name="Steenwyk J.L."/>
            <person name="Rokas A."/>
            <person name="Carro J."/>
            <person name="Camarero S."/>
            <person name="Ferreira P."/>
            <person name="Molpeceres G."/>
            <person name="Ruiz-duenas F.J."/>
            <person name="Serrano A."/>
            <person name="Henrissat B."/>
            <person name="Drula E."/>
            <person name="Hughes K.W."/>
            <person name="Mata J.L."/>
            <person name="Ishikawa N.K."/>
            <person name="Vargas-Isla R."/>
            <person name="Ushijima S."/>
            <person name="Smith C.A."/>
            <person name="Ahrendt S."/>
            <person name="Andreopoulos W."/>
            <person name="He G."/>
            <person name="LaButti K."/>
            <person name="Lipzen A."/>
            <person name="Ng V."/>
            <person name="Riley R."/>
            <person name="Sandor L."/>
            <person name="Barry K."/>
            <person name="Martinez A.T."/>
            <person name="Xiao Y."/>
            <person name="Gibbons J.G."/>
            <person name="Terashima K."/>
            <person name="Hibbett D.S."/>
            <person name="Grigoriev I.V."/>
        </authorList>
    </citation>
    <scope>NUCLEOTIDE SEQUENCE</scope>
    <source>
        <strain evidence="21">ET3784</strain>
    </source>
</reference>
<dbReference type="GO" id="GO:0050613">
    <property type="term" value="F:Delta14-sterol reductase activity"/>
    <property type="evidence" value="ECO:0007669"/>
    <property type="project" value="UniProtKB-EC"/>
</dbReference>
<dbReference type="PROSITE" id="PS01018">
    <property type="entry name" value="STEROL_REDUCT_2"/>
    <property type="match status" value="1"/>
</dbReference>
<evidence type="ECO:0000256" key="15">
    <source>
        <dbReference type="ARBA" id="ARBA00052254"/>
    </source>
</evidence>
<keyword evidence="22" id="KW-1185">Reference proteome</keyword>
<evidence type="ECO:0000256" key="9">
    <source>
        <dbReference type="ARBA" id="ARBA00023002"/>
    </source>
</evidence>
<comment type="catalytic activity">
    <reaction evidence="15">
        <text>4,4-dimethyl-5alpha-cholesta-8,24-dien-3beta-ol + NADP(+) = 4,4-dimethyl-5alpha-cholesta-8,14,24-trien-3beta-ol + NADPH + H(+)</text>
        <dbReference type="Rhea" id="RHEA:18561"/>
        <dbReference type="ChEBI" id="CHEBI:15378"/>
        <dbReference type="ChEBI" id="CHEBI:17813"/>
        <dbReference type="ChEBI" id="CHEBI:18364"/>
        <dbReference type="ChEBI" id="CHEBI:57783"/>
        <dbReference type="ChEBI" id="CHEBI:58349"/>
        <dbReference type="EC" id="1.3.1.70"/>
    </reaction>
    <physiologicalReaction direction="right-to-left" evidence="15">
        <dbReference type="Rhea" id="RHEA:18563"/>
    </physiologicalReaction>
</comment>
<feature type="transmembrane region" description="Helical" evidence="20">
    <location>
        <begin position="306"/>
        <end position="322"/>
    </location>
</feature>
<evidence type="ECO:0000256" key="13">
    <source>
        <dbReference type="ARBA" id="ARBA00023166"/>
    </source>
</evidence>
<feature type="transmembrane region" description="Helical" evidence="20">
    <location>
        <begin position="266"/>
        <end position="286"/>
    </location>
</feature>
<evidence type="ECO:0000256" key="4">
    <source>
        <dbReference type="ARBA" id="ARBA00022516"/>
    </source>
</evidence>
<evidence type="ECO:0000256" key="12">
    <source>
        <dbReference type="ARBA" id="ARBA00023136"/>
    </source>
</evidence>
<dbReference type="PANTHER" id="PTHR21257:SF52">
    <property type="entry name" value="DELTA(14)-STEROL REDUCTASE TM7SF2"/>
    <property type="match status" value="1"/>
</dbReference>
<keyword evidence="14" id="KW-0753">Steroid metabolism</keyword>
<comment type="pathway">
    <text evidence="16">Steroid biosynthesis; zymosterol biosynthesis; zymosterol from lanosterol: step 2/6.</text>
</comment>
<keyword evidence="5 20" id="KW-0812">Transmembrane</keyword>
<comment type="caution">
    <text evidence="21">The sequence shown here is derived from an EMBL/GenBank/DDBJ whole genome shotgun (WGS) entry which is preliminary data.</text>
</comment>
<name>A0AA38J2W3_9AGAR</name>
<organism evidence="21 22">
    <name type="scientific">Lentinula guzmanii</name>
    <dbReference type="NCBI Taxonomy" id="2804957"/>
    <lineage>
        <taxon>Eukaryota</taxon>
        <taxon>Fungi</taxon>
        <taxon>Dikarya</taxon>
        <taxon>Basidiomycota</taxon>
        <taxon>Agaricomycotina</taxon>
        <taxon>Agaricomycetes</taxon>
        <taxon>Agaricomycetidae</taxon>
        <taxon>Agaricales</taxon>
        <taxon>Marasmiineae</taxon>
        <taxon>Omphalotaceae</taxon>
        <taxon>Lentinula</taxon>
    </lineage>
</organism>
<keyword evidence="12 20" id="KW-0472">Membrane</keyword>
<feature type="transmembrane region" description="Helical" evidence="20">
    <location>
        <begin position="406"/>
        <end position="432"/>
    </location>
</feature>
<evidence type="ECO:0000256" key="2">
    <source>
        <dbReference type="ARBA" id="ARBA00005402"/>
    </source>
</evidence>
<evidence type="ECO:0000256" key="14">
    <source>
        <dbReference type="ARBA" id="ARBA00023221"/>
    </source>
</evidence>
<evidence type="ECO:0000256" key="16">
    <source>
        <dbReference type="ARBA" id="ARBA00060638"/>
    </source>
</evidence>
<evidence type="ECO:0000256" key="7">
    <source>
        <dbReference type="ARBA" id="ARBA00022955"/>
    </source>
</evidence>
<keyword evidence="13" id="KW-1207">Sterol metabolism</keyword>
<feature type="transmembrane region" description="Helical" evidence="20">
    <location>
        <begin position="143"/>
        <end position="163"/>
    </location>
</feature>
<dbReference type="InterPro" id="IPR018083">
    <property type="entry name" value="Sterol_reductase_CS"/>
</dbReference>
<evidence type="ECO:0000256" key="19">
    <source>
        <dbReference type="ARBA" id="ARBA00083315"/>
    </source>
</evidence>
<keyword evidence="4" id="KW-0444">Lipid biosynthesis</keyword>
<dbReference type="Pfam" id="PF01222">
    <property type="entry name" value="ERG4_ERG24"/>
    <property type="match status" value="1"/>
</dbReference>
<dbReference type="GO" id="GO:0006696">
    <property type="term" value="P:ergosterol biosynthetic process"/>
    <property type="evidence" value="ECO:0007669"/>
    <property type="project" value="TreeGrafter"/>
</dbReference>
<feature type="transmembrane region" description="Helical" evidence="20">
    <location>
        <begin position="33"/>
        <end position="54"/>
    </location>
</feature>
<evidence type="ECO:0000313" key="22">
    <source>
        <dbReference type="Proteomes" id="UP001176059"/>
    </source>
</evidence>
<feature type="transmembrane region" description="Helical" evidence="20">
    <location>
        <begin position="175"/>
        <end position="196"/>
    </location>
</feature>
<proteinExistence type="inferred from homology"/>
<feature type="transmembrane region" description="Helical" evidence="20">
    <location>
        <begin position="334"/>
        <end position="355"/>
    </location>
</feature>
<sequence length="466" mass="53112">MWHDFRRSHDLWSDSFFSSTMSKLNPRTTKYEFLGPPGALLISIGVPSMIYGLYYGCSEQTGGCPPPTLTLSKLTSEITTLPLTLPLHELSWWKGLWHEVWDTDAALMYFAWYAFCVVAWRVLPGDQVEGIRMRDGNVKKYKINAFSTFLLALGLVTGVIFRYGPENFTFLYERWIGFATAAIFMSVFQAFGVYAISFREGALLAQGGNSGNWVYDWYIGRQLNPTLSIFGAEFDIKSFNELRPGLILWALIDISMMCEQAVRRGGIGGVTDSMWLVLLFQVGYIADGLYNEPAILTTMDITTDGFGFMLSVGDLAWVPFVYSLQARYLVFHPLLLGPVATALIIAVNATGYHIFREANGQKNDFRNGKDTRGLEYFTTESGSKLITSGWWGRSRHPNYFGDLLMALAWSLPTGFETPITYFYVTYFAVLLIHRQRRDDENCEKKYGKDWDKYKKIVPYRIIPYVY</sequence>
<keyword evidence="11" id="KW-0443">Lipid metabolism</keyword>
<dbReference type="InterPro" id="IPR001171">
    <property type="entry name" value="ERG24_DHCR-like"/>
</dbReference>
<evidence type="ECO:0000256" key="20">
    <source>
        <dbReference type="SAM" id="Phobius"/>
    </source>
</evidence>
<evidence type="ECO:0000256" key="1">
    <source>
        <dbReference type="ARBA" id="ARBA00004141"/>
    </source>
</evidence>
<keyword evidence="7" id="KW-0752">Steroid biosynthesis</keyword>
<dbReference type="FunFam" id="1.20.120.1630:FF:000009">
    <property type="entry name" value="C-14 sterol reductase"/>
    <property type="match status" value="1"/>
</dbReference>
<comment type="subcellular location">
    <subcellularLocation>
        <location evidence="1">Membrane</location>
        <topology evidence="1">Multi-pass membrane protein</topology>
    </subcellularLocation>
</comment>
<reference evidence="21" key="2">
    <citation type="journal article" date="2023" name="Proc. Natl. Acad. Sci. U.S.A.">
        <title>A global phylogenomic analysis of the shiitake genus Lentinula.</title>
        <authorList>
            <person name="Sierra-Patev S."/>
            <person name="Min B."/>
            <person name="Naranjo-Ortiz M."/>
            <person name="Looney B."/>
            <person name="Konkel Z."/>
            <person name="Slot J.C."/>
            <person name="Sakamoto Y."/>
            <person name="Steenwyk J.L."/>
            <person name="Rokas A."/>
            <person name="Carro J."/>
            <person name="Camarero S."/>
            <person name="Ferreira P."/>
            <person name="Molpeceres G."/>
            <person name="Ruiz-Duenas F.J."/>
            <person name="Serrano A."/>
            <person name="Henrissat B."/>
            <person name="Drula E."/>
            <person name="Hughes K.W."/>
            <person name="Mata J.L."/>
            <person name="Ishikawa N.K."/>
            <person name="Vargas-Isla R."/>
            <person name="Ushijima S."/>
            <person name="Smith C.A."/>
            <person name="Donoghue J."/>
            <person name="Ahrendt S."/>
            <person name="Andreopoulos W."/>
            <person name="He G."/>
            <person name="LaButti K."/>
            <person name="Lipzen A."/>
            <person name="Ng V."/>
            <person name="Riley R."/>
            <person name="Sandor L."/>
            <person name="Barry K."/>
            <person name="Martinez A.T."/>
            <person name="Xiao Y."/>
            <person name="Gibbons J.G."/>
            <person name="Terashima K."/>
            <person name="Grigoriev I.V."/>
            <person name="Hibbett D."/>
        </authorList>
    </citation>
    <scope>NUCLEOTIDE SEQUENCE</scope>
    <source>
        <strain evidence="21">ET3784</strain>
    </source>
</reference>
<evidence type="ECO:0000256" key="6">
    <source>
        <dbReference type="ARBA" id="ARBA00022857"/>
    </source>
</evidence>
<comment type="similarity">
    <text evidence="2">Belongs to the ERG4/ERG24 family.</text>
</comment>
<keyword evidence="10" id="KW-0756">Sterol biosynthesis</keyword>
<protein>
    <recommendedName>
        <fullName evidence="17">Delta(14)-sterol reductase ERG24</fullName>
        <ecNumber evidence="3">1.3.1.70</ecNumber>
    </recommendedName>
    <alternativeName>
        <fullName evidence="19">C-14 sterol reductase ERG24</fullName>
    </alternativeName>
    <alternativeName>
        <fullName evidence="18">Sterol C14-reductase ERG24</fullName>
    </alternativeName>
</protein>
<evidence type="ECO:0000256" key="18">
    <source>
        <dbReference type="ARBA" id="ARBA00077841"/>
    </source>
</evidence>
<evidence type="ECO:0000256" key="17">
    <source>
        <dbReference type="ARBA" id="ARBA00074394"/>
    </source>
</evidence>
<feature type="transmembrane region" description="Helical" evidence="20">
    <location>
        <begin position="106"/>
        <end position="123"/>
    </location>
</feature>
<accession>A0AA38J2W3</accession>
<dbReference type="PANTHER" id="PTHR21257">
    <property type="entry name" value="DELTA(14)-STEROL REDUCTASE"/>
    <property type="match status" value="1"/>
</dbReference>